<accession>A0A9X3I8Q9</accession>
<feature type="transmembrane region" description="Helical" evidence="1">
    <location>
        <begin position="48"/>
        <end position="66"/>
    </location>
</feature>
<evidence type="ECO:0000313" key="2">
    <source>
        <dbReference type="EMBL" id="MCX3264520.1"/>
    </source>
</evidence>
<keyword evidence="3" id="KW-1185">Reference proteome</keyword>
<gene>
    <name evidence="2" type="ORF">OQZ29_07180</name>
</gene>
<dbReference type="RefSeq" id="WP_010601704.1">
    <property type="nucleotide sequence ID" value="NZ_JAPJUH010000002.1"/>
</dbReference>
<reference evidence="2" key="1">
    <citation type="submission" date="2022-11" db="EMBL/GenBank/DDBJ databases">
        <authorList>
            <person name="Graham C."/>
            <person name="Newman J.D."/>
        </authorList>
    </citation>
    <scope>NUCLEOTIDE SEQUENCE</scope>
    <source>
        <strain evidence="2">DSM 19486</strain>
    </source>
</reference>
<dbReference type="EMBL" id="JAPJUH010000002">
    <property type="protein sequence ID" value="MCX3264520.1"/>
    <property type="molecule type" value="Genomic_DNA"/>
</dbReference>
<dbReference type="InterPro" id="IPR011989">
    <property type="entry name" value="ARM-like"/>
</dbReference>
<name>A0A9X3I8Q9_9SPHI</name>
<comment type="caution">
    <text evidence="2">The sequence shown here is derived from an EMBL/GenBank/DDBJ whole genome shotgun (WGS) entry which is preliminary data.</text>
</comment>
<evidence type="ECO:0000313" key="3">
    <source>
        <dbReference type="Proteomes" id="UP001142592"/>
    </source>
</evidence>
<dbReference type="SUPFAM" id="SSF48371">
    <property type="entry name" value="ARM repeat"/>
    <property type="match status" value="1"/>
</dbReference>
<dbReference type="InterPro" id="IPR016024">
    <property type="entry name" value="ARM-type_fold"/>
</dbReference>
<proteinExistence type="predicted"/>
<evidence type="ECO:0000256" key="1">
    <source>
        <dbReference type="SAM" id="Phobius"/>
    </source>
</evidence>
<keyword evidence="1" id="KW-0472">Membrane</keyword>
<organism evidence="2 3">
    <name type="scientific">Pedobacter agri</name>
    <dbReference type="NCBI Taxonomy" id="454586"/>
    <lineage>
        <taxon>Bacteria</taxon>
        <taxon>Pseudomonadati</taxon>
        <taxon>Bacteroidota</taxon>
        <taxon>Sphingobacteriia</taxon>
        <taxon>Sphingobacteriales</taxon>
        <taxon>Sphingobacteriaceae</taxon>
        <taxon>Pedobacter</taxon>
    </lineage>
</organism>
<dbReference type="Proteomes" id="UP001142592">
    <property type="component" value="Unassembled WGS sequence"/>
</dbReference>
<sequence>MNDQIKDFVEQNRAEFDHLEAPAFDMQRFKRTVAPQAKKVSLFNSKKWLIAASLLVALASTWIFFYRQQETKVNYTQTKPLDDKQLPTVTKPETIKPETATESLKASTPMAIQQTVAKEEIKKLPAKQVITDYRALQDSSSASIRLLAILEIEKSDRINNQVLNMLSQTLNHDGNTNVRLAALSVLEKHQSDSYAASLLVNSLNKQDDPMVQLGLVSLLGKMKNVKIDDQLHAIVNNPETFVAVRDEAYTILLNQDKL</sequence>
<dbReference type="Gene3D" id="1.25.10.10">
    <property type="entry name" value="Leucine-rich Repeat Variant"/>
    <property type="match status" value="1"/>
</dbReference>
<dbReference type="AlphaFoldDB" id="A0A9X3I8Q9"/>
<keyword evidence="1" id="KW-0812">Transmembrane</keyword>
<keyword evidence="1" id="KW-1133">Transmembrane helix</keyword>
<protein>
    <submittedName>
        <fullName evidence="2">HEAT repeat domain-containing protein</fullName>
    </submittedName>
</protein>